<comment type="caution">
    <text evidence="3">The sequence shown here is derived from an EMBL/GenBank/DDBJ whole genome shotgun (WGS) entry which is preliminary data.</text>
</comment>
<dbReference type="InterPro" id="IPR001173">
    <property type="entry name" value="Glyco_trans_2-like"/>
</dbReference>
<proteinExistence type="predicted"/>
<dbReference type="PANTHER" id="PTHR22916">
    <property type="entry name" value="GLYCOSYLTRANSFERASE"/>
    <property type="match status" value="1"/>
</dbReference>
<organism evidence="3 4">
    <name type="scientific">Rhizobium mayense</name>
    <dbReference type="NCBI Taxonomy" id="1312184"/>
    <lineage>
        <taxon>Bacteria</taxon>
        <taxon>Pseudomonadati</taxon>
        <taxon>Pseudomonadota</taxon>
        <taxon>Alphaproteobacteria</taxon>
        <taxon>Hyphomicrobiales</taxon>
        <taxon>Rhizobiaceae</taxon>
        <taxon>Rhizobium/Agrobacterium group</taxon>
        <taxon>Rhizobium</taxon>
    </lineage>
</organism>
<feature type="domain" description="Glycosyltransferase 2-like" evidence="1">
    <location>
        <begin position="412"/>
        <end position="549"/>
    </location>
</feature>
<evidence type="ECO:0000313" key="3">
    <source>
        <dbReference type="EMBL" id="MDL2403830.1"/>
    </source>
</evidence>
<dbReference type="InterPro" id="IPR028098">
    <property type="entry name" value="Glyco_trans_4-like_N"/>
</dbReference>
<dbReference type="Gene3D" id="3.90.550.10">
    <property type="entry name" value="Spore Coat Polysaccharide Biosynthesis Protein SpsA, Chain A"/>
    <property type="match status" value="1"/>
</dbReference>
<evidence type="ECO:0000259" key="1">
    <source>
        <dbReference type="Pfam" id="PF00535"/>
    </source>
</evidence>
<evidence type="ECO:0000313" key="4">
    <source>
        <dbReference type="Proteomes" id="UP001172645"/>
    </source>
</evidence>
<dbReference type="InterPro" id="IPR029044">
    <property type="entry name" value="Nucleotide-diphossugar_trans"/>
</dbReference>
<dbReference type="Pfam" id="PF13692">
    <property type="entry name" value="Glyco_trans_1_4"/>
    <property type="match status" value="1"/>
</dbReference>
<dbReference type="EMBL" id="JARFYM010000065">
    <property type="protein sequence ID" value="MDL2403830.1"/>
    <property type="molecule type" value="Genomic_DNA"/>
</dbReference>
<dbReference type="RefSeq" id="WP_285873377.1">
    <property type="nucleotide sequence ID" value="NZ_JARFYM010000065.1"/>
</dbReference>
<protein>
    <submittedName>
        <fullName evidence="3">Glycosyltransferase</fullName>
        <ecNumber evidence="3">2.4.-.-</ecNumber>
    </submittedName>
</protein>
<dbReference type="CDD" id="cd00761">
    <property type="entry name" value="Glyco_tranf_GTA_type"/>
    <property type="match status" value="1"/>
</dbReference>
<dbReference type="Gene3D" id="3.40.50.2000">
    <property type="entry name" value="Glycogen Phosphorylase B"/>
    <property type="match status" value="2"/>
</dbReference>
<dbReference type="SUPFAM" id="SSF53448">
    <property type="entry name" value="Nucleotide-diphospho-sugar transferases"/>
    <property type="match status" value="1"/>
</dbReference>
<dbReference type="Pfam" id="PF13439">
    <property type="entry name" value="Glyco_transf_4"/>
    <property type="match status" value="1"/>
</dbReference>
<dbReference type="Pfam" id="PF00535">
    <property type="entry name" value="Glycos_transf_2"/>
    <property type="match status" value="1"/>
</dbReference>
<keyword evidence="3" id="KW-0808">Transferase</keyword>
<gene>
    <name evidence="3" type="ORF">PY649_33785</name>
</gene>
<feature type="domain" description="Glycosyltransferase subfamily 4-like N-terminal" evidence="2">
    <location>
        <begin position="22"/>
        <end position="194"/>
    </location>
</feature>
<dbReference type="EC" id="2.4.-.-" evidence="3"/>
<evidence type="ECO:0000259" key="2">
    <source>
        <dbReference type="Pfam" id="PF13439"/>
    </source>
</evidence>
<reference evidence="3" key="1">
    <citation type="submission" date="2023-06" db="EMBL/GenBank/DDBJ databases">
        <title>Phylogenetic Diversity of Rhizobium strains.</title>
        <authorList>
            <person name="Moura F.T."/>
            <person name="Helene L.C.F."/>
            <person name="Hungria M."/>
        </authorList>
    </citation>
    <scope>NUCLEOTIDE SEQUENCE</scope>
    <source>
        <strain evidence="3">CCGE526</strain>
    </source>
</reference>
<dbReference type="Proteomes" id="UP001172645">
    <property type="component" value="Unassembled WGS sequence"/>
</dbReference>
<sequence>MESSFGKACIVTEEISGLNKSGGIGACALGLTLHLTALGYQVEVLVTDMVVSAADISRFQESHPDLTITLLSAEVSEDDEVASPVDSISKAYCVYRFIKRLDPDVVHFNDWLGSGFYCAMARRQGSLRSRVVTHLHGSSEWVRRYNRHIPSLENFEVEGIEKSQIENSDLVVGPSRYLLDWYAEHNIKLPESRVINWLLPQWFDAALVTNVQLRTREVVGGGIDTLVFFGRHERRKGFEVFLDAVARFPEDFHPNIVFMGRFDRIDREFTGSMALRKLRNYGGEIHFINDFSQPEAMGFLKRRKGALCVMPSLIENSPCVIGECFTVGVPFVASAVGGIPELFEDKAPQCLANPDGKDLSAAILRIANDGMGPIISSLKPTKIMEEWEKLHAILFATPGAGETKIKLMPLVSVCITHYERPKFLELALKHLNGQTYENIEIIVVDDGSTSAAATKELERIEKTSSRFPIRVVRTSNNYLGAARNAGARVARGEYILFHDDDNVAEPHEIETFVSAAVHSDSDILTCQAYIFRANDARGPFADAKKRRSIEYYPIGIGGVFSFFKNRFGDANALIKKDVFEKLGGFSELRGVGVEDWELFLKAYMRGFKTGVVPAPLFHYRVSTNGMLATGHIQDNHERIFTAVDHAQPALVGDILRYANRNELAQGILDQTWYRLGKEVGGALQHELMALDPNSSDARGKLSDLALEIGRIKDAVQLALPIFEQREKLLALTKILGADVRSNLQQHASIRLSSGVDVRGYFLEGWFVDKEGRPDAPDGILIDKERYTLLSANRYDRPDVQSALELSSSTGIGIRALVRKEPSGRLGSPFRAKPRQRIRIDGIGEVALLKASGKLRGHVDKAVGYTSVSVTLPDDGGWSGGLEILVEDGVRPAINWGPGVFDFGLSYGANRKTYSAPKGGVLPRTVEIYLPADTAIDVFFR</sequence>
<dbReference type="PANTHER" id="PTHR22916:SF3">
    <property type="entry name" value="UDP-GLCNAC:BETAGAL BETA-1,3-N-ACETYLGLUCOSAMINYLTRANSFERASE-LIKE PROTEIN 1"/>
    <property type="match status" value="1"/>
</dbReference>
<dbReference type="CDD" id="cd03801">
    <property type="entry name" value="GT4_PimA-like"/>
    <property type="match status" value="1"/>
</dbReference>
<keyword evidence="4" id="KW-1185">Reference proteome</keyword>
<dbReference type="GO" id="GO:0016757">
    <property type="term" value="F:glycosyltransferase activity"/>
    <property type="evidence" value="ECO:0007669"/>
    <property type="project" value="UniProtKB-KW"/>
</dbReference>
<accession>A0ABT7K5D7</accession>
<dbReference type="SUPFAM" id="SSF53756">
    <property type="entry name" value="UDP-Glycosyltransferase/glycogen phosphorylase"/>
    <property type="match status" value="1"/>
</dbReference>
<keyword evidence="3" id="KW-0328">Glycosyltransferase</keyword>
<name>A0ABT7K5D7_9HYPH</name>